<sequence>MKKNVSSIVLSFLLVASSVTGSFAANLSKDSNAGVKAYSHVKYLAETIGKRVQGTEGEYNSRDYIKSVFDGLGYSSTLQEFEIERKIEDNTVDSATSYNVVATKKGISEMQVIIGAHYDSKVGVGLGADDNASGVAVMLETAEAIQNIETPYTIKFVAFGAEESYKDPDTGASNRGLQGSKHYVSQMSATEISNTVAMINLDSLLAGDNMYVYGSESQQGFVRDQALTIARRLNLNVITNPGENEEYPIGTTGDWSDHAPFQEKGIPIAYLEATNWELGDLDGYTQTVKHGEIWHTDNDTLEFLEAEFPGRVEERLSTFSNLLINLVLNLNQMEIDKLELRLGNPMFTLNGEAKTMEKAPIIMNNRTLVPLSLFTDELGFEANLSEDSNELRLEFRDLTISMSRGDLENHFTIHDNHVLVPIRYISNGFNGTLYWISDTKGIHMVY</sequence>
<evidence type="ECO:0000256" key="1">
    <source>
        <dbReference type="ARBA" id="ARBA00022438"/>
    </source>
</evidence>
<keyword evidence="11" id="KW-1185">Reference proteome</keyword>
<accession>A0ABS4KKJ2</accession>
<name>A0ABS4KKJ2_9FIRM</name>
<dbReference type="PANTHER" id="PTHR12147">
    <property type="entry name" value="METALLOPEPTIDASE M28 FAMILY MEMBER"/>
    <property type="match status" value="1"/>
</dbReference>
<keyword evidence="1" id="KW-0031">Aminopeptidase</keyword>
<dbReference type="InterPro" id="IPR007484">
    <property type="entry name" value="Peptidase_M28"/>
</dbReference>
<evidence type="ECO:0000259" key="8">
    <source>
        <dbReference type="Pfam" id="PF04389"/>
    </source>
</evidence>
<dbReference type="RefSeq" id="WP_209660917.1">
    <property type="nucleotide sequence ID" value="NZ_JAGGLI010000017.1"/>
</dbReference>
<evidence type="ECO:0000259" key="9">
    <source>
        <dbReference type="Pfam" id="PF07833"/>
    </source>
</evidence>
<evidence type="ECO:0000256" key="7">
    <source>
        <dbReference type="SAM" id="SignalP"/>
    </source>
</evidence>
<evidence type="ECO:0000256" key="2">
    <source>
        <dbReference type="ARBA" id="ARBA00022670"/>
    </source>
</evidence>
<proteinExistence type="predicted"/>
<feature type="domain" description="Peptidase M28" evidence="8">
    <location>
        <begin position="99"/>
        <end position="317"/>
    </location>
</feature>
<dbReference type="InterPro" id="IPR036582">
    <property type="entry name" value="Mao_N_sf"/>
</dbReference>
<comment type="caution">
    <text evidence="10">The sequence shown here is derived from an EMBL/GenBank/DDBJ whole genome shotgun (WGS) entry which is preliminary data.</text>
</comment>
<reference evidence="10 11" key="1">
    <citation type="submission" date="2021-03" db="EMBL/GenBank/DDBJ databases">
        <title>Genomic Encyclopedia of Type Strains, Phase IV (KMG-IV): sequencing the most valuable type-strain genomes for metagenomic binning, comparative biology and taxonomic classification.</title>
        <authorList>
            <person name="Goeker M."/>
        </authorList>
    </citation>
    <scope>NUCLEOTIDE SEQUENCE [LARGE SCALE GENOMIC DNA]</scope>
    <source>
        <strain evidence="10 11">DSM 27512</strain>
    </source>
</reference>
<feature type="signal peptide" evidence="7">
    <location>
        <begin position="1"/>
        <end position="24"/>
    </location>
</feature>
<dbReference type="SUPFAM" id="SSF53187">
    <property type="entry name" value="Zn-dependent exopeptidases"/>
    <property type="match status" value="1"/>
</dbReference>
<dbReference type="InterPro" id="IPR012854">
    <property type="entry name" value="Cu_amine_oxidase-like_N"/>
</dbReference>
<evidence type="ECO:0000256" key="6">
    <source>
        <dbReference type="ARBA" id="ARBA00022833"/>
    </source>
</evidence>
<evidence type="ECO:0000313" key="10">
    <source>
        <dbReference type="EMBL" id="MBP2027855.1"/>
    </source>
</evidence>
<dbReference type="EMBL" id="JAGGLI010000017">
    <property type="protein sequence ID" value="MBP2027855.1"/>
    <property type="molecule type" value="Genomic_DNA"/>
</dbReference>
<evidence type="ECO:0000256" key="5">
    <source>
        <dbReference type="ARBA" id="ARBA00022801"/>
    </source>
</evidence>
<keyword evidence="5" id="KW-0378">Hydrolase</keyword>
<feature type="domain" description="Copper amine oxidase-like N-terminal" evidence="9">
    <location>
        <begin position="336"/>
        <end position="391"/>
    </location>
</feature>
<dbReference type="Gene3D" id="3.30.457.10">
    <property type="entry name" value="Copper amine oxidase-like, N-terminal domain"/>
    <property type="match status" value="1"/>
</dbReference>
<evidence type="ECO:0000313" key="11">
    <source>
        <dbReference type="Proteomes" id="UP001314903"/>
    </source>
</evidence>
<evidence type="ECO:0000256" key="3">
    <source>
        <dbReference type="ARBA" id="ARBA00022723"/>
    </source>
</evidence>
<keyword evidence="6" id="KW-0862">Zinc</keyword>
<dbReference type="Gene3D" id="3.40.630.10">
    <property type="entry name" value="Zn peptidases"/>
    <property type="match status" value="1"/>
</dbReference>
<protein>
    <submittedName>
        <fullName evidence="10">Uncharacterized protein</fullName>
    </submittedName>
</protein>
<feature type="chain" id="PRO_5046228608" evidence="7">
    <location>
        <begin position="25"/>
        <end position="446"/>
    </location>
</feature>
<dbReference type="PANTHER" id="PTHR12147:SF56">
    <property type="entry name" value="AMINOPEPTIDASE YDR415C-RELATED"/>
    <property type="match status" value="1"/>
</dbReference>
<dbReference type="InterPro" id="IPR045175">
    <property type="entry name" value="M28_fam"/>
</dbReference>
<keyword evidence="2" id="KW-0645">Protease</keyword>
<organism evidence="10 11">
    <name type="scientific">Acetoanaerobium pronyense</name>
    <dbReference type="NCBI Taxonomy" id="1482736"/>
    <lineage>
        <taxon>Bacteria</taxon>
        <taxon>Bacillati</taxon>
        <taxon>Bacillota</taxon>
        <taxon>Clostridia</taxon>
        <taxon>Peptostreptococcales</taxon>
        <taxon>Filifactoraceae</taxon>
        <taxon>Acetoanaerobium</taxon>
    </lineage>
</organism>
<keyword evidence="3" id="KW-0479">Metal-binding</keyword>
<keyword evidence="4 7" id="KW-0732">Signal</keyword>
<dbReference type="Pfam" id="PF04389">
    <property type="entry name" value="Peptidase_M28"/>
    <property type="match status" value="1"/>
</dbReference>
<dbReference type="SUPFAM" id="SSF55383">
    <property type="entry name" value="Copper amine oxidase, domain N"/>
    <property type="match status" value="1"/>
</dbReference>
<gene>
    <name evidence="10" type="ORF">J2Z35_001653</name>
</gene>
<dbReference type="Pfam" id="PF07833">
    <property type="entry name" value="Cu_amine_oxidN1"/>
    <property type="match status" value="1"/>
</dbReference>
<evidence type="ECO:0000256" key="4">
    <source>
        <dbReference type="ARBA" id="ARBA00022729"/>
    </source>
</evidence>
<dbReference type="Proteomes" id="UP001314903">
    <property type="component" value="Unassembled WGS sequence"/>
</dbReference>